<dbReference type="Proteomes" id="UP001500866">
    <property type="component" value="Unassembled WGS sequence"/>
</dbReference>
<gene>
    <name evidence="2" type="ORF">GCM10009001_16010</name>
</gene>
<proteinExistence type="predicted"/>
<name>A0ABN1FZ24_9BACI</name>
<keyword evidence="1" id="KW-1133">Transmembrane helix</keyword>
<organism evidence="2 3">
    <name type="scientific">Virgibacillus siamensis</name>
    <dbReference type="NCBI Taxonomy" id="480071"/>
    <lineage>
        <taxon>Bacteria</taxon>
        <taxon>Bacillati</taxon>
        <taxon>Bacillota</taxon>
        <taxon>Bacilli</taxon>
        <taxon>Bacillales</taxon>
        <taxon>Bacillaceae</taxon>
        <taxon>Virgibacillus</taxon>
    </lineage>
</organism>
<evidence type="ECO:0000313" key="3">
    <source>
        <dbReference type="Proteomes" id="UP001500866"/>
    </source>
</evidence>
<feature type="transmembrane region" description="Helical" evidence="1">
    <location>
        <begin position="16"/>
        <end position="36"/>
    </location>
</feature>
<accession>A0ABN1FZ24</accession>
<keyword evidence="1" id="KW-0472">Membrane</keyword>
<feature type="transmembrane region" description="Helical" evidence="1">
    <location>
        <begin position="56"/>
        <end position="77"/>
    </location>
</feature>
<evidence type="ECO:0000313" key="2">
    <source>
        <dbReference type="EMBL" id="GAA0600385.1"/>
    </source>
</evidence>
<protein>
    <submittedName>
        <fullName evidence="2">Uncharacterized protein</fullName>
    </submittedName>
</protein>
<keyword evidence="1" id="KW-0812">Transmembrane</keyword>
<dbReference type="RefSeq" id="WP_343811924.1">
    <property type="nucleotide sequence ID" value="NZ_BAAADS010000011.1"/>
</dbReference>
<keyword evidence="3" id="KW-1185">Reference proteome</keyword>
<evidence type="ECO:0000256" key="1">
    <source>
        <dbReference type="SAM" id="Phobius"/>
    </source>
</evidence>
<sequence>MFIYSGMTLNYFMEDYLYIFILAVVTFVLSILLRALTVTALQGALLLAYSITEGGIIPAVLAGLQILITILTLYKIFKAINMNYLLVLEKTHEISPNLITDEHRGSRFSFWNTK</sequence>
<dbReference type="EMBL" id="BAAADS010000011">
    <property type="protein sequence ID" value="GAA0600385.1"/>
    <property type="molecule type" value="Genomic_DNA"/>
</dbReference>
<comment type="caution">
    <text evidence="2">The sequence shown here is derived from an EMBL/GenBank/DDBJ whole genome shotgun (WGS) entry which is preliminary data.</text>
</comment>
<reference evidence="2 3" key="1">
    <citation type="journal article" date="2019" name="Int. J. Syst. Evol. Microbiol.">
        <title>The Global Catalogue of Microorganisms (GCM) 10K type strain sequencing project: providing services to taxonomists for standard genome sequencing and annotation.</title>
        <authorList>
            <consortium name="The Broad Institute Genomics Platform"/>
            <consortium name="The Broad Institute Genome Sequencing Center for Infectious Disease"/>
            <person name="Wu L."/>
            <person name="Ma J."/>
        </authorList>
    </citation>
    <scope>NUCLEOTIDE SEQUENCE [LARGE SCALE GENOMIC DNA]</scope>
    <source>
        <strain evidence="2 3">JCM 15395</strain>
    </source>
</reference>